<dbReference type="EMBL" id="ML121527">
    <property type="protein sequence ID" value="RPB29320.1"/>
    <property type="molecule type" value="Genomic_DNA"/>
</dbReference>
<proteinExistence type="predicted"/>
<dbReference type="InParanoid" id="A0A3N4M2P5"/>
<feature type="compositionally biased region" description="Polar residues" evidence="3">
    <location>
        <begin position="699"/>
        <end position="726"/>
    </location>
</feature>
<name>A0A3N4M2P5_9PEZI</name>
<keyword evidence="4" id="KW-0812">Transmembrane</keyword>
<dbReference type="Pfam" id="PF24681">
    <property type="entry name" value="Kelch_KLHDC2_KLHL20_DRC7"/>
    <property type="match status" value="1"/>
</dbReference>
<feature type="transmembrane region" description="Helical" evidence="4">
    <location>
        <begin position="449"/>
        <end position="473"/>
    </location>
</feature>
<protein>
    <recommendedName>
        <fullName evidence="7">Galactose oxidase</fullName>
    </recommendedName>
</protein>
<evidence type="ECO:0000313" key="6">
    <source>
        <dbReference type="Proteomes" id="UP000267821"/>
    </source>
</evidence>
<dbReference type="AlphaFoldDB" id="A0A3N4M2P5"/>
<dbReference type="InterPro" id="IPR015915">
    <property type="entry name" value="Kelch-typ_b-propeller"/>
</dbReference>
<gene>
    <name evidence="5" type="ORF">L211DRAFT_872078</name>
</gene>
<evidence type="ECO:0000256" key="1">
    <source>
        <dbReference type="ARBA" id="ARBA00022737"/>
    </source>
</evidence>
<reference evidence="5 6" key="1">
    <citation type="journal article" date="2018" name="Nat. Ecol. Evol.">
        <title>Pezizomycetes genomes reveal the molecular basis of ectomycorrhizal truffle lifestyle.</title>
        <authorList>
            <person name="Murat C."/>
            <person name="Payen T."/>
            <person name="Noel B."/>
            <person name="Kuo A."/>
            <person name="Morin E."/>
            <person name="Chen J."/>
            <person name="Kohler A."/>
            <person name="Krizsan K."/>
            <person name="Balestrini R."/>
            <person name="Da Silva C."/>
            <person name="Montanini B."/>
            <person name="Hainaut M."/>
            <person name="Levati E."/>
            <person name="Barry K.W."/>
            <person name="Belfiori B."/>
            <person name="Cichocki N."/>
            <person name="Clum A."/>
            <person name="Dockter R.B."/>
            <person name="Fauchery L."/>
            <person name="Guy J."/>
            <person name="Iotti M."/>
            <person name="Le Tacon F."/>
            <person name="Lindquist E.A."/>
            <person name="Lipzen A."/>
            <person name="Malagnac F."/>
            <person name="Mello A."/>
            <person name="Molinier V."/>
            <person name="Miyauchi S."/>
            <person name="Poulain J."/>
            <person name="Riccioni C."/>
            <person name="Rubini A."/>
            <person name="Sitrit Y."/>
            <person name="Splivallo R."/>
            <person name="Traeger S."/>
            <person name="Wang M."/>
            <person name="Zifcakova L."/>
            <person name="Wipf D."/>
            <person name="Zambonelli A."/>
            <person name="Paolocci F."/>
            <person name="Nowrousian M."/>
            <person name="Ottonello S."/>
            <person name="Baldrian P."/>
            <person name="Spatafora J.W."/>
            <person name="Henrissat B."/>
            <person name="Nagy L.G."/>
            <person name="Aury J.M."/>
            <person name="Wincker P."/>
            <person name="Grigoriev I.V."/>
            <person name="Bonfante P."/>
            <person name="Martin F.M."/>
        </authorList>
    </citation>
    <scope>NUCLEOTIDE SEQUENCE [LARGE SCALE GENOMIC DNA]</scope>
    <source>
        <strain evidence="5 6">ATCC MYA-4762</strain>
    </source>
</reference>
<dbReference type="SUPFAM" id="SSF117281">
    <property type="entry name" value="Kelch motif"/>
    <property type="match status" value="1"/>
</dbReference>
<evidence type="ECO:0000313" key="5">
    <source>
        <dbReference type="EMBL" id="RPB29320.1"/>
    </source>
</evidence>
<dbReference type="PANTHER" id="PTHR47435:SF4">
    <property type="entry name" value="KELCH REPEAT PROTEIN (AFU_ORTHOLOGUE AFUA_5G12780)"/>
    <property type="match status" value="1"/>
</dbReference>
<organism evidence="5 6">
    <name type="scientific">Terfezia boudieri ATCC MYA-4762</name>
    <dbReference type="NCBI Taxonomy" id="1051890"/>
    <lineage>
        <taxon>Eukaryota</taxon>
        <taxon>Fungi</taxon>
        <taxon>Dikarya</taxon>
        <taxon>Ascomycota</taxon>
        <taxon>Pezizomycotina</taxon>
        <taxon>Pezizomycetes</taxon>
        <taxon>Pezizales</taxon>
        <taxon>Pezizaceae</taxon>
        <taxon>Terfezia</taxon>
    </lineage>
</organism>
<dbReference type="STRING" id="1051890.A0A3N4M2P5"/>
<dbReference type="PANTHER" id="PTHR47435">
    <property type="entry name" value="KELCH REPEAT PROTEIN (AFU_ORTHOLOGUE AFUA_5G12780)"/>
    <property type="match status" value="1"/>
</dbReference>
<dbReference type="Gene3D" id="2.120.10.80">
    <property type="entry name" value="Kelch-type beta propeller"/>
    <property type="match status" value="2"/>
</dbReference>
<feature type="region of interest" description="Disordered" evidence="3">
    <location>
        <begin position="679"/>
        <end position="767"/>
    </location>
</feature>
<keyword evidence="6" id="KW-1185">Reference proteome</keyword>
<dbReference type="Proteomes" id="UP000267821">
    <property type="component" value="Unassembled WGS sequence"/>
</dbReference>
<keyword evidence="4" id="KW-0472">Membrane</keyword>
<evidence type="ECO:0000256" key="2">
    <source>
        <dbReference type="ARBA" id="ARBA00023004"/>
    </source>
</evidence>
<dbReference type="OrthoDB" id="10251809at2759"/>
<keyword evidence="1" id="KW-0677">Repeat</keyword>
<keyword evidence="2" id="KW-0408">Iron</keyword>
<evidence type="ECO:0000256" key="4">
    <source>
        <dbReference type="SAM" id="Phobius"/>
    </source>
</evidence>
<accession>A0A3N4M2P5</accession>
<dbReference type="GO" id="GO:0019760">
    <property type="term" value="P:glucosinolate metabolic process"/>
    <property type="evidence" value="ECO:0007669"/>
    <property type="project" value="UniProtKB-ARBA"/>
</dbReference>
<evidence type="ECO:0000256" key="3">
    <source>
        <dbReference type="SAM" id="MobiDB-lite"/>
    </source>
</evidence>
<feature type="compositionally biased region" description="Polar residues" evidence="3">
    <location>
        <begin position="524"/>
        <end position="539"/>
    </location>
</feature>
<feature type="region of interest" description="Disordered" evidence="3">
    <location>
        <begin position="524"/>
        <end position="558"/>
    </location>
</feature>
<sequence>MQVAGVRIDYSPLQPDDFCRRHSHATAQIKDRLYIDGGYINTKASDLTNYTMDHLLFLDLNNDTANLPALAGPLSKPPAVPRVVGGQIWADEANGRLFMFGGEFPADEKVFDVPRAMWTYDTWNDTWSLLPEDASSAGHEYTRPSFGAGTVLEHEGRAYYLGGWVGRKNVPGWTGPTMALPGMVIYNMVDNTWRNETGPARPFPRVEGVLLFVSAGDRGLLVSFGGVYAHPNGTVEPAPMSEIDIYDLAEGFWYTQKATGVVPETRRLFCAGVGAAVDGSSHNVYLYGGAATQDNNRGYGDVYILTMPSFRWIKWYPDSDKVRTNPHNSLSCNVVKGHQMIIMGGHFPNQTTCDVPAGFGVHNLDMSAYNELETMWYGYSKQDGGYLVPRAVVNVVGGGPNGNAVVRTPENGSFSEPALKTLFTRTFTPLPREPTRIPPAKAEANQKKLISIIVPVVVGVLLLAILIGFFIIYRRKKQCEQLLANPIGGGGNPAYPYINEVGDPMVNGPVDHITAFQLPTTQSPAARNSQFQPLRSASAPTPGRGPFSRPEGSATIDGQYRGHSYKELASPEGPPHLATLQPQELSAEYYRQSEVEKKGRLINGIIMSSVELSGDTAGLGLDISETIGVEKARECHFRPISELDAQEVQWDGDANISLSGHAPKFIRRSMGPIPPLGAIPSPSKTNSMKNLPPLPSMPTEVTTQSNLNGAIGTGTSRRISEGNSSEHQAHPALPVTPSRKSSRKSRCQTQEEREMLTSGPYYPPSPNNDNDSLLSMPTPTCETAGIARKVSPVAVVATNRVSAYRVNRSRTERGGRPPRPLVAVVPLEKHDLEEGPGIRYDTEGVRMV</sequence>
<keyword evidence="4" id="KW-1133">Transmembrane helix</keyword>
<evidence type="ECO:0008006" key="7">
    <source>
        <dbReference type="Google" id="ProtNLM"/>
    </source>
</evidence>